<protein>
    <submittedName>
        <fullName evidence="2">Uncharacterized protein</fullName>
    </submittedName>
</protein>
<dbReference type="EMBL" id="CP017174">
    <property type="protein sequence ID" value="QDE69659.1"/>
    <property type="molecule type" value="Genomic_DNA"/>
</dbReference>
<accession>A0AAE6G2W0</accession>
<reference evidence="2 3" key="1">
    <citation type="journal article" date="2019" name="Science">
        <title>Social genes are selection hotspots in kin groups of a soil microbe.</title>
        <authorList>
            <person name="Wielgoss S."/>
            <person name="Wolfensberger R."/>
            <person name="Sun L."/>
            <person name="Fiegna F."/>
            <person name="Velicer G.J."/>
        </authorList>
    </citation>
    <scope>NUCLEOTIDE SEQUENCE [LARGE SCALE GENOMIC DNA]</scope>
    <source>
        <strain evidence="2 3">MC3.5.9c15</strain>
    </source>
</reference>
<proteinExistence type="predicted"/>
<gene>
    <name evidence="2" type="ORF">BHS09_23205</name>
</gene>
<evidence type="ECO:0000313" key="3">
    <source>
        <dbReference type="Proteomes" id="UP000320179"/>
    </source>
</evidence>
<name>A0AAE6G2W0_MYXXA</name>
<organism evidence="2 3">
    <name type="scientific">Myxococcus xanthus</name>
    <dbReference type="NCBI Taxonomy" id="34"/>
    <lineage>
        <taxon>Bacteria</taxon>
        <taxon>Pseudomonadati</taxon>
        <taxon>Myxococcota</taxon>
        <taxon>Myxococcia</taxon>
        <taxon>Myxococcales</taxon>
        <taxon>Cystobacterineae</taxon>
        <taxon>Myxococcaceae</taxon>
        <taxon>Myxococcus</taxon>
    </lineage>
</organism>
<sequence>MGEDGSPVTSPSRAALPTTFVTALRELEPRPAAMLIHRLVEGRSREACATHYGIPAQAFSVLLLRAAIALALHRSAPAREPANEDEEAAWARMLADALERQDAKFPTALTPVVETCRELQTLAPQVATGLETAEQEARASPQRRREEWVRRLAVALLLAMTAWLYLSKPGGPSEPRQRPPVHTAPARP</sequence>
<dbReference type="AlphaFoldDB" id="A0AAE6G2W0"/>
<evidence type="ECO:0000256" key="1">
    <source>
        <dbReference type="SAM" id="MobiDB-lite"/>
    </source>
</evidence>
<evidence type="ECO:0000313" key="2">
    <source>
        <dbReference type="EMBL" id="QDE69659.1"/>
    </source>
</evidence>
<feature type="region of interest" description="Disordered" evidence="1">
    <location>
        <begin position="168"/>
        <end position="188"/>
    </location>
</feature>
<dbReference type="Proteomes" id="UP000320179">
    <property type="component" value="Chromosome"/>
</dbReference>